<proteinExistence type="predicted"/>
<comment type="caution">
    <text evidence="1">The sequence shown here is derived from an EMBL/GenBank/DDBJ whole genome shotgun (WGS) entry which is preliminary data.</text>
</comment>
<name>A0A8J2JQR5_9HEXA</name>
<sequence length="41" mass="4691">DNSGDIHILEKKGKFIDLGKLLVIYPDPPPENFSGRRRRQA</sequence>
<feature type="non-terminal residue" evidence="1">
    <location>
        <position position="41"/>
    </location>
</feature>
<evidence type="ECO:0000313" key="2">
    <source>
        <dbReference type="Proteomes" id="UP000708208"/>
    </source>
</evidence>
<accession>A0A8J2JQR5</accession>
<reference evidence="1" key="1">
    <citation type="submission" date="2021-06" db="EMBL/GenBank/DDBJ databases">
        <authorList>
            <person name="Hodson N. C."/>
            <person name="Mongue J. A."/>
            <person name="Jaron S. K."/>
        </authorList>
    </citation>
    <scope>NUCLEOTIDE SEQUENCE</scope>
</reference>
<dbReference type="Proteomes" id="UP000708208">
    <property type="component" value="Unassembled WGS sequence"/>
</dbReference>
<organism evidence="1 2">
    <name type="scientific">Allacma fusca</name>
    <dbReference type="NCBI Taxonomy" id="39272"/>
    <lineage>
        <taxon>Eukaryota</taxon>
        <taxon>Metazoa</taxon>
        <taxon>Ecdysozoa</taxon>
        <taxon>Arthropoda</taxon>
        <taxon>Hexapoda</taxon>
        <taxon>Collembola</taxon>
        <taxon>Symphypleona</taxon>
        <taxon>Sminthuridae</taxon>
        <taxon>Allacma</taxon>
    </lineage>
</organism>
<dbReference type="AlphaFoldDB" id="A0A8J2JQR5"/>
<gene>
    <name evidence="1" type="ORF">AFUS01_LOCUS11532</name>
</gene>
<keyword evidence="2" id="KW-1185">Reference proteome</keyword>
<feature type="non-terminal residue" evidence="1">
    <location>
        <position position="1"/>
    </location>
</feature>
<dbReference type="EMBL" id="CAJVCH010088885">
    <property type="protein sequence ID" value="CAG7722393.1"/>
    <property type="molecule type" value="Genomic_DNA"/>
</dbReference>
<protein>
    <submittedName>
        <fullName evidence="1">Uncharacterized protein</fullName>
    </submittedName>
</protein>
<evidence type="ECO:0000313" key="1">
    <source>
        <dbReference type="EMBL" id="CAG7722393.1"/>
    </source>
</evidence>